<accession>A0A6J5G1M1</accession>
<sequence length="166" mass="17502">MLSPEFSASEVAAVAHASIAAPENFEPAITTAAFSNLCGGFMIHRLLPIVGVRVQPEHLNSLGIAHGGFLATFVDSAFGLILRRDFTHTLTPTVHLGVDYLAPAKQGDWLEAHVSVAKVGRSVAHATCSVLTDGRTLLTSSGVFHVGSSTRRQDRSTTCKPPGQAT</sequence>
<evidence type="ECO:0000256" key="2">
    <source>
        <dbReference type="ARBA" id="ARBA00022801"/>
    </source>
</evidence>
<dbReference type="PANTHER" id="PTHR21660:SF1">
    <property type="entry name" value="ACYL-COENZYME A THIOESTERASE 13"/>
    <property type="match status" value="1"/>
</dbReference>
<dbReference type="InterPro" id="IPR003736">
    <property type="entry name" value="PAAI_dom"/>
</dbReference>
<dbReference type="InterPro" id="IPR029069">
    <property type="entry name" value="HotDog_dom_sf"/>
</dbReference>
<protein>
    <recommendedName>
        <fullName evidence="3">Thioesterase domain-containing protein</fullName>
    </recommendedName>
</protein>
<reference evidence="4 5" key="1">
    <citation type="submission" date="2020-04" db="EMBL/GenBank/DDBJ databases">
        <authorList>
            <person name="De Canck E."/>
        </authorList>
    </citation>
    <scope>NUCLEOTIDE SEQUENCE [LARGE SCALE GENOMIC DNA]</scope>
    <source>
        <strain evidence="4 5">LMG 28688</strain>
    </source>
</reference>
<dbReference type="GO" id="GO:0047617">
    <property type="term" value="F:fatty acyl-CoA hydrolase activity"/>
    <property type="evidence" value="ECO:0007669"/>
    <property type="project" value="InterPro"/>
</dbReference>
<dbReference type="PANTHER" id="PTHR21660">
    <property type="entry name" value="THIOESTERASE SUPERFAMILY MEMBER-RELATED"/>
    <property type="match status" value="1"/>
</dbReference>
<dbReference type="RefSeq" id="WP_175195380.1">
    <property type="nucleotide sequence ID" value="NZ_CADIKL010000014.1"/>
</dbReference>
<dbReference type="InterPro" id="IPR039298">
    <property type="entry name" value="ACOT13"/>
</dbReference>
<dbReference type="SUPFAM" id="SSF54637">
    <property type="entry name" value="Thioesterase/thiol ester dehydrase-isomerase"/>
    <property type="match status" value="1"/>
</dbReference>
<keyword evidence="2" id="KW-0378">Hydrolase</keyword>
<gene>
    <name evidence="4" type="ORF">LMG28688_03210</name>
</gene>
<dbReference type="CDD" id="cd03443">
    <property type="entry name" value="PaaI_thioesterase"/>
    <property type="match status" value="1"/>
</dbReference>
<evidence type="ECO:0000313" key="4">
    <source>
        <dbReference type="EMBL" id="CAB3791009.1"/>
    </source>
</evidence>
<dbReference type="Gene3D" id="3.10.129.10">
    <property type="entry name" value="Hotdog Thioesterase"/>
    <property type="match status" value="1"/>
</dbReference>
<dbReference type="EMBL" id="CADIKL010000014">
    <property type="protein sequence ID" value="CAB3791009.1"/>
    <property type="molecule type" value="Genomic_DNA"/>
</dbReference>
<evidence type="ECO:0000313" key="5">
    <source>
        <dbReference type="Proteomes" id="UP000494119"/>
    </source>
</evidence>
<organism evidence="4 5">
    <name type="scientific">Paraburkholderia caffeinitolerans</name>
    <dbReference type="NCBI Taxonomy" id="1723730"/>
    <lineage>
        <taxon>Bacteria</taxon>
        <taxon>Pseudomonadati</taxon>
        <taxon>Pseudomonadota</taxon>
        <taxon>Betaproteobacteria</taxon>
        <taxon>Burkholderiales</taxon>
        <taxon>Burkholderiaceae</taxon>
        <taxon>Paraburkholderia</taxon>
    </lineage>
</organism>
<keyword evidence="5" id="KW-1185">Reference proteome</keyword>
<dbReference type="AlphaFoldDB" id="A0A6J5G1M1"/>
<name>A0A6J5G1M1_9BURK</name>
<evidence type="ECO:0000259" key="3">
    <source>
        <dbReference type="Pfam" id="PF03061"/>
    </source>
</evidence>
<feature type="domain" description="Thioesterase" evidence="3">
    <location>
        <begin position="63"/>
        <end position="137"/>
    </location>
</feature>
<proteinExistence type="inferred from homology"/>
<evidence type="ECO:0000256" key="1">
    <source>
        <dbReference type="ARBA" id="ARBA00008324"/>
    </source>
</evidence>
<dbReference type="Proteomes" id="UP000494119">
    <property type="component" value="Unassembled WGS sequence"/>
</dbReference>
<comment type="similarity">
    <text evidence="1">Belongs to the thioesterase PaaI family.</text>
</comment>
<dbReference type="InterPro" id="IPR006683">
    <property type="entry name" value="Thioestr_dom"/>
</dbReference>
<dbReference type="NCBIfam" id="TIGR00369">
    <property type="entry name" value="unchar_dom_1"/>
    <property type="match status" value="1"/>
</dbReference>
<dbReference type="Pfam" id="PF03061">
    <property type="entry name" value="4HBT"/>
    <property type="match status" value="1"/>
</dbReference>